<organism evidence="2 3">
    <name type="scientific">Rhynchosporium agropyri</name>
    <dbReference type="NCBI Taxonomy" id="914238"/>
    <lineage>
        <taxon>Eukaryota</taxon>
        <taxon>Fungi</taxon>
        <taxon>Dikarya</taxon>
        <taxon>Ascomycota</taxon>
        <taxon>Pezizomycotina</taxon>
        <taxon>Leotiomycetes</taxon>
        <taxon>Helotiales</taxon>
        <taxon>Ploettnerulaceae</taxon>
        <taxon>Rhynchosporium</taxon>
    </lineage>
</organism>
<proteinExistence type="predicted"/>
<keyword evidence="3" id="KW-1185">Reference proteome</keyword>
<sequence>MHQSELAQFCSENTPEDNKHNPRPGKDIQMSRITEPAALPADMPESKTWVQELESFAEEFKKEIVPPAPKASLGVGPVKYHAKFSSIEGVNEKRVKVLDDIIQFEESLGKHWIKIEAMLIATMYGREDPIKWLPAAQRYTIRCELYVMTAKLASSNGLARGSVLDTSTLMNVIRMCSPSETHANAAELSLIAGFIPKPTASLTPDGPVLVNEMDEELSMEHFAKLVDGMRKQQAKVDLLYRFIFRLLHRPEAEEDSIPRKKIPTSDQSPTEGNLKDRTTFSIAEIDGISKK</sequence>
<feature type="region of interest" description="Disordered" evidence="1">
    <location>
        <begin position="253"/>
        <end position="277"/>
    </location>
</feature>
<evidence type="ECO:0000256" key="1">
    <source>
        <dbReference type="SAM" id="MobiDB-lite"/>
    </source>
</evidence>
<dbReference type="AlphaFoldDB" id="A0A1E1KMS6"/>
<dbReference type="Proteomes" id="UP000178912">
    <property type="component" value="Unassembled WGS sequence"/>
</dbReference>
<reference evidence="3" key="1">
    <citation type="submission" date="2016-03" db="EMBL/GenBank/DDBJ databases">
        <authorList>
            <person name="Guldener U."/>
        </authorList>
    </citation>
    <scope>NUCLEOTIDE SEQUENCE [LARGE SCALE GENOMIC DNA]</scope>
    <source>
        <strain evidence="3">04CH-RAC-A.6.1</strain>
    </source>
</reference>
<feature type="compositionally biased region" description="Polar residues" evidence="1">
    <location>
        <begin position="1"/>
        <end position="13"/>
    </location>
</feature>
<evidence type="ECO:0000313" key="3">
    <source>
        <dbReference type="Proteomes" id="UP000178912"/>
    </source>
</evidence>
<name>A0A1E1KMS6_9HELO</name>
<protein>
    <submittedName>
        <fullName evidence="2">Uncharacterized protein</fullName>
    </submittedName>
</protein>
<feature type="region of interest" description="Disordered" evidence="1">
    <location>
        <begin position="1"/>
        <end position="44"/>
    </location>
</feature>
<evidence type="ECO:0000313" key="2">
    <source>
        <dbReference type="EMBL" id="CZS98194.1"/>
    </source>
</evidence>
<dbReference type="EMBL" id="FJUX01000035">
    <property type="protein sequence ID" value="CZS98194.1"/>
    <property type="molecule type" value="Genomic_DNA"/>
</dbReference>
<accession>A0A1E1KMS6</accession>
<feature type="compositionally biased region" description="Basic and acidic residues" evidence="1">
    <location>
        <begin position="16"/>
        <end position="26"/>
    </location>
</feature>
<gene>
    <name evidence="2" type="ORF">RAG0_07015</name>
</gene>
<dbReference type="OrthoDB" id="3553839at2759"/>